<dbReference type="PANTHER" id="PTHR23133:SF2">
    <property type="entry name" value="IMIDAZOLEGLYCEROL-PHOSPHATE DEHYDRATASE"/>
    <property type="match status" value="1"/>
</dbReference>
<protein>
    <recommendedName>
        <fullName evidence="2 6">Imidazoleglycerol-phosphate dehydratase</fullName>
        <shortName evidence="6">IGPD</shortName>
        <ecNumber evidence="6 7">4.2.1.19</ecNumber>
    </recommendedName>
</protein>
<keyword evidence="4 6" id="KW-0368">Histidine biosynthesis</keyword>
<evidence type="ECO:0000256" key="7">
    <source>
        <dbReference type="RuleBase" id="RU000599"/>
    </source>
</evidence>
<evidence type="ECO:0000256" key="4">
    <source>
        <dbReference type="ARBA" id="ARBA00023102"/>
    </source>
</evidence>
<dbReference type="CDD" id="cd07914">
    <property type="entry name" value="IGPD"/>
    <property type="match status" value="1"/>
</dbReference>
<evidence type="ECO:0000256" key="1">
    <source>
        <dbReference type="ARBA" id="ARBA00005047"/>
    </source>
</evidence>
<evidence type="ECO:0000313" key="8">
    <source>
        <dbReference type="EMBL" id="AKL97799.1"/>
    </source>
</evidence>
<keyword evidence="5 6" id="KW-0456">Lyase</keyword>
<dbReference type="PANTHER" id="PTHR23133">
    <property type="entry name" value="IMIDAZOLEGLYCEROL-PHOSPHATE DEHYDRATASE HIS7"/>
    <property type="match status" value="1"/>
</dbReference>
<dbReference type="AlphaFoldDB" id="A0A0G3WJW8"/>
<comment type="similarity">
    <text evidence="6 7">Belongs to the imidazoleglycerol-phosphate dehydratase family.</text>
</comment>
<evidence type="ECO:0000313" key="9">
    <source>
        <dbReference type="Proteomes" id="UP000035337"/>
    </source>
</evidence>
<dbReference type="EMBL" id="CP009498">
    <property type="protein sequence ID" value="AKL97799.1"/>
    <property type="molecule type" value="Genomic_DNA"/>
</dbReference>
<dbReference type="GO" id="GO:0000105">
    <property type="term" value="P:L-histidine biosynthetic process"/>
    <property type="evidence" value="ECO:0007669"/>
    <property type="project" value="UniProtKB-UniRule"/>
</dbReference>
<dbReference type="STRING" id="1408281.Epro_0420"/>
<dbReference type="HAMAP" id="MF_00076">
    <property type="entry name" value="HisB"/>
    <property type="match status" value="1"/>
</dbReference>
<dbReference type="InterPro" id="IPR038494">
    <property type="entry name" value="IGPD_sf"/>
</dbReference>
<organism evidence="8 9">
    <name type="scientific">Endomicrobium proavitum</name>
    <dbReference type="NCBI Taxonomy" id="1408281"/>
    <lineage>
        <taxon>Bacteria</taxon>
        <taxon>Pseudomonadati</taxon>
        <taxon>Elusimicrobiota</taxon>
        <taxon>Endomicrobiia</taxon>
        <taxon>Endomicrobiales</taxon>
        <taxon>Endomicrobiaceae</taxon>
        <taxon>Endomicrobium</taxon>
    </lineage>
</organism>
<dbReference type="SUPFAM" id="SSF54211">
    <property type="entry name" value="Ribosomal protein S5 domain 2-like"/>
    <property type="match status" value="2"/>
</dbReference>
<accession>A0A0G3WJW8</accession>
<dbReference type="InterPro" id="IPR020565">
    <property type="entry name" value="ImidazoleglycerP_deHydtase_CS"/>
</dbReference>
<reference evidence="8 9" key="1">
    <citation type="submission" date="2014-09" db="EMBL/GenBank/DDBJ databases">
        <title>Complete genome sequence of Endomicrobium proavitum.</title>
        <authorList>
            <person name="Zheng H."/>
        </authorList>
    </citation>
    <scope>NUCLEOTIDE SEQUENCE [LARGE SCALE GENOMIC DNA]</scope>
    <source>
        <strain evidence="8 9">Rsa215</strain>
    </source>
</reference>
<dbReference type="NCBIfam" id="NF002111">
    <property type="entry name" value="PRK00951.2-1"/>
    <property type="match status" value="1"/>
</dbReference>
<dbReference type="RefSeq" id="WP_052570163.1">
    <property type="nucleotide sequence ID" value="NZ_CP009498.1"/>
</dbReference>
<dbReference type="UniPathway" id="UPA00031">
    <property type="reaction ID" value="UER00011"/>
</dbReference>
<keyword evidence="9" id="KW-1185">Reference proteome</keyword>
<dbReference type="FunFam" id="3.30.230.40:FF:000003">
    <property type="entry name" value="Imidazoleglycerol-phosphate dehydratase HisB"/>
    <property type="match status" value="1"/>
</dbReference>
<dbReference type="PATRIC" id="fig|1408281.3.peg.433"/>
<comment type="catalytic activity">
    <reaction evidence="6 7">
        <text>D-erythro-1-(imidazol-4-yl)glycerol 3-phosphate = 3-(imidazol-4-yl)-2-oxopropyl phosphate + H2O</text>
        <dbReference type="Rhea" id="RHEA:11040"/>
        <dbReference type="ChEBI" id="CHEBI:15377"/>
        <dbReference type="ChEBI" id="CHEBI:57766"/>
        <dbReference type="ChEBI" id="CHEBI:58278"/>
        <dbReference type="EC" id="4.2.1.19"/>
    </reaction>
</comment>
<evidence type="ECO:0000256" key="5">
    <source>
        <dbReference type="ARBA" id="ARBA00023239"/>
    </source>
</evidence>
<sequence>MKQRKANVKRVTKETNVLVELNLDKSSKPEISTSIGFLDHMLELFGAHSGFTLKVKASGDTHIDDHHLVEDTGITLGLALKEALGDKKAIARYGHFLLPMDEALSYVALDLSGRFFFSYEAQIEFQKTGFNYDLIHEFFYALASSAGITLHIKMIKGRNNHHIAEAMFKAFAKALAQAAARTKGKKIPSTKGIL</sequence>
<comment type="subcellular location">
    <subcellularLocation>
        <location evidence="6 7">Cytoplasm</location>
    </subcellularLocation>
</comment>
<dbReference type="EC" id="4.2.1.19" evidence="6 7"/>
<dbReference type="Proteomes" id="UP000035337">
    <property type="component" value="Chromosome"/>
</dbReference>
<comment type="pathway">
    <text evidence="1 6 7">Amino-acid biosynthesis; L-histidine biosynthesis; L-histidine from 5-phospho-alpha-D-ribose 1-diphosphate: step 6/9.</text>
</comment>
<proteinExistence type="inferred from homology"/>
<dbReference type="NCBIfam" id="NF002114">
    <property type="entry name" value="PRK00951.2-4"/>
    <property type="match status" value="1"/>
</dbReference>
<dbReference type="FunFam" id="3.30.230.40:FF:000001">
    <property type="entry name" value="Imidazoleglycerol-phosphate dehydratase HisB"/>
    <property type="match status" value="1"/>
</dbReference>
<evidence type="ECO:0000256" key="2">
    <source>
        <dbReference type="ARBA" id="ARBA00016664"/>
    </source>
</evidence>
<name>A0A0G3WJW8_9BACT</name>
<gene>
    <name evidence="6 8" type="primary">hisB</name>
    <name evidence="8" type="ORF">Epro_0420</name>
</gene>
<dbReference type="KEGG" id="epo:Epro_0420"/>
<dbReference type="PROSITE" id="PS00954">
    <property type="entry name" value="IGP_DEHYDRATASE_1"/>
    <property type="match status" value="1"/>
</dbReference>
<dbReference type="GO" id="GO:0004424">
    <property type="term" value="F:imidazoleglycerol-phosphate dehydratase activity"/>
    <property type="evidence" value="ECO:0007669"/>
    <property type="project" value="UniProtKB-UniRule"/>
</dbReference>
<dbReference type="OrthoDB" id="9790411at2"/>
<dbReference type="InterPro" id="IPR000807">
    <property type="entry name" value="ImidazoleglycerolP_deHydtase"/>
</dbReference>
<evidence type="ECO:0000256" key="6">
    <source>
        <dbReference type="HAMAP-Rule" id="MF_00076"/>
    </source>
</evidence>
<dbReference type="Gene3D" id="3.30.230.40">
    <property type="entry name" value="Imidazole glycerol phosphate dehydratase, domain 1"/>
    <property type="match status" value="2"/>
</dbReference>
<evidence type="ECO:0000256" key="3">
    <source>
        <dbReference type="ARBA" id="ARBA00022605"/>
    </source>
</evidence>
<keyword evidence="6" id="KW-0963">Cytoplasm</keyword>
<dbReference type="PROSITE" id="PS00955">
    <property type="entry name" value="IGP_DEHYDRATASE_2"/>
    <property type="match status" value="1"/>
</dbReference>
<dbReference type="Pfam" id="PF00475">
    <property type="entry name" value="IGPD"/>
    <property type="match status" value="1"/>
</dbReference>
<dbReference type="InterPro" id="IPR020568">
    <property type="entry name" value="Ribosomal_Su5_D2-typ_SF"/>
</dbReference>
<dbReference type="GO" id="GO:0005737">
    <property type="term" value="C:cytoplasm"/>
    <property type="evidence" value="ECO:0007669"/>
    <property type="project" value="UniProtKB-SubCell"/>
</dbReference>
<keyword evidence="3 6" id="KW-0028">Amino-acid biosynthesis</keyword>